<proteinExistence type="predicted"/>
<reference evidence="1 2" key="1">
    <citation type="submission" date="2023-10" db="EMBL/GenBank/DDBJ databases">
        <title>Genome-Wide Identification Analysis in wild type Solanum Pinnatisectum Reveals Some Genes Defensing Phytophthora Infestans.</title>
        <authorList>
            <person name="Sun C."/>
        </authorList>
    </citation>
    <scope>NUCLEOTIDE SEQUENCE [LARGE SCALE GENOMIC DNA]</scope>
    <source>
        <strain evidence="1">LQN</strain>
        <tissue evidence="1">Leaf</tissue>
    </source>
</reference>
<gene>
    <name evidence="1" type="ORF">R3W88_014990</name>
</gene>
<dbReference type="EMBL" id="JAWPEI010000009">
    <property type="protein sequence ID" value="KAK4716652.1"/>
    <property type="molecule type" value="Genomic_DNA"/>
</dbReference>
<dbReference type="Proteomes" id="UP001311915">
    <property type="component" value="Unassembled WGS sequence"/>
</dbReference>
<evidence type="ECO:0000313" key="1">
    <source>
        <dbReference type="EMBL" id="KAK4716652.1"/>
    </source>
</evidence>
<comment type="caution">
    <text evidence="1">The sequence shown here is derived from an EMBL/GenBank/DDBJ whole genome shotgun (WGS) entry which is preliminary data.</text>
</comment>
<dbReference type="AlphaFoldDB" id="A0AAV9KXK6"/>
<name>A0AAV9KXK6_9SOLN</name>
<sequence>MVLLVCQQNNSKVTTWMLNSVYVDIAMGLRPFSSTSEMWLHQHNIYQQSNLAREFKVERKIAKYTQGMFAPLC</sequence>
<accession>A0AAV9KXK6</accession>
<evidence type="ECO:0000313" key="2">
    <source>
        <dbReference type="Proteomes" id="UP001311915"/>
    </source>
</evidence>
<organism evidence="1 2">
    <name type="scientific">Solanum pinnatisectum</name>
    <name type="common">tansyleaf nightshade</name>
    <dbReference type="NCBI Taxonomy" id="50273"/>
    <lineage>
        <taxon>Eukaryota</taxon>
        <taxon>Viridiplantae</taxon>
        <taxon>Streptophyta</taxon>
        <taxon>Embryophyta</taxon>
        <taxon>Tracheophyta</taxon>
        <taxon>Spermatophyta</taxon>
        <taxon>Magnoliopsida</taxon>
        <taxon>eudicotyledons</taxon>
        <taxon>Gunneridae</taxon>
        <taxon>Pentapetalae</taxon>
        <taxon>asterids</taxon>
        <taxon>lamiids</taxon>
        <taxon>Solanales</taxon>
        <taxon>Solanaceae</taxon>
        <taxon>Solanoideae</taxon>
        <taxon>Solaneae</taxon>
        <taxon>Solanum</taxon>
    </lineage>
</organism>
<keyword evidence="2" id="KW-1185">Reference proteome</keyword>
<protein>
    <submittedName>
        <fullName evidence="1">Uncharacterized protein</fullName>
    </submittedName>
</protein>